<accession>A0ABV6M8A7</accession>
<evidence type="ECO:0000313" key="4">
    <source>
        <dbReference type="Proteomes" id="UP001589867"/>
    </source>
</evidence>
<evidence type="ECO:0000256" key="1">
    <source>
        <dbReference type="RuleBase" id="RU362119"/>
    </source>
</evidence>
<feature type="chain" id="PRO_5045006069" evidence="1">
    <location>
        <begin position="19"/>
        <end position="599"/>
    </location>
</feature>
<dbReference type="Pfam" id="PF02872">
    <property type="entry name" value="5_nucleotid_C"/>
    <property type="match status" value="1"/>
</dbReference>
<evidence type="ECO:0000259" key="2">
    <source>
        <dbReference type="Pfam" id="PF02872"/>
    </source>
</evidence>
<organism evidence="3 4">
    <name type="scientific">Phytohabitans kaempferiae</name>
    <dbReference type="NCBI Taxonomy" id="1620943"/>
    <lineage>
        <taxon>Bacteria</taxon>
        <taxon>Bacillati</taxon>
        <taxon>Actinomycetota</taxon>
        <taxon>Actinomycetes</taxon>
        <taxon>Micromonosporales</taxon>
        <taxon>Micromonosporaceae</taxon>
    </lineage>
</organism>
<dbReference type="Gene3D" id="3.90.780.10">
    <property type="entry name" value="5'-Nucleotidase, C-terminal domain"/>
    <property type="match status" value="1"/>
</dbReference>
<comment type="similarity">
    <text evidence="1">Belongs to the 5'-nucleotidase family.</text>
</comment>
<dbReference type="SUPFAM" id="SSF55816">
    <property type="entry name" value="5'-nucleotidase (syn. UDP-sugar hydrolase), C-terminal domain"/>
    <property type="match status" value="1"/>
</dbReference>
<dbReference type="InterPro" id="IPR036907">
    <property type="entry name" value="5'-Nucleotdase_C_sf"/>
</dbReference>
<dbReference type="SUPFAM" id="SSF56300">
    <property type="entry name" value="Metallo-dependent phosphatases"/>
    <property type="match status" value="1"/>
</dbReference>
<dbReference type="InterPro" id="IPR006146">
    <property type="entry name" value="5'-Nucleotdase_CS"/>
</dbReference>
<feature type="signal peptide" evidence="1">
    <location>
        <begin position="1"/>
        <end position="18"/>
    </location>
</feature>
<protein>
    <submittedName>
        <fullName evidence="3">Bifunctional metallophosphatase/5'-nucleotidase</fullName>
    </submittedName>
</protein>
<dbReference type="InterPro" id="IPR008334">
    <property type="entry name" value="5'-Nucleotdase_C"/>
</dbReference>
<keyword evidence="4" id="KW-1185">Reference proteome</keyword>
<dbReference type="PRINTS" id="PR01607">
    <property type="entry name" value="APYRASEFAMLY"/>
</dbReference>
<gene>
    <name evidence="3" type="ORF">ACFFIA_25065</name>
</gene>
<dbReference type="InterPro" id="IPR029052">
    <property type="entry name" value="Metallo-depent_PP-like"/>
</dbReference>
<keyword evidence="1" id="KW-0378">Hydrolase</keyword>
<keyword evidence="1" id="KW-0547">Nucleotide-binding</keyword>
<dbReference type="PROSITE" id="PS00786">
    <property type="entry name" value="5_NUCLEOTIDASE_2"/>
    <property type="match status" value="1"/>
</dbReference>
<dbReference type="Gene3D" id="3.60.21.10">
    <property type="match status" value="1"/>
</dbReference>
<name>A0ABV6M8A7_9ACTN</name>
<reference evidence="3 4" key="1">
    <citation type="submission" date="2024-09" db="EMBL/GenBank/DDBJ databases">
        <authorList>
            <person name="Sun Q."/>
            <person name="Mori K."/>
        </authorList>
    </citation>
    <scope>NUCLEOTIDE SEQUENCE [LARGE SCALE GENOMIC DNA]</scope>
    <source>
        <strain evidence="3 4">TBRC 3947</strain>
    </source>
</reference>
<evidence type="ECO:0000313" key="3">
    <source>
        <dbReference type="EMBL" id="MFC0530918.1"/>
    </source>
</evidence>
<comment type="caution">
    <text evidence="3">The sequence shown here is derived from an EMBL/GenBank/DDBJ whole genome shotgun (WGS) entry which is preliminary data.</text>
</comment>
<sequence length="599" mass="62411">MTSVVVLAVTAVAGSATAASAHHGRSPDFTLTVLHNNDGESQLVNAPGNPDFGGVARFRTVVDELRSDATRGRTPRGQAARRGVVMLSSGDNFLAGPAFNASLSKGVPFYDSLALKAVGYDAMAIGNHEFDFGPDVLADFITGFGKHGPPFVSANLDMSDEARLAALVRKRTIVKSTTLSERGERIGVVGATTAALPSISSPRNVKVLQDVAGLVQAEVDRLTRQRVDKIILISHLQGLAEDRELIPLLRNVDVAIAGGGDELLAADDTPLVPGDVISTDPTTGDKLRYPLRLRDAAGSDVPVVTTAGDYKYVGRLVVNFDRRGKVLSVDSTSGPVRVSGVAPDAVAADPYLQRSVVEPVVAYTSALAATVVAQSQVALEGRRDPGVRTQETNLGNLLADALLATGRANAAAYGVTPPQVALQNSGGIRNNSLIPAGPLTELDTFAIAPFGNFVAVVPNIPRAQFKQILENAISSAPAADGRFAQVAGFRFSYDPSRTAQVVDNDGNVLTAGDRIRSAVLDDGTVIVSNGAVVDGAAISLATNDFSARGGDQYPFRGLPFTTVGATYQQALSSYLTDNLNGVISTAAYPEGGSGRITSP</sequence>
<dbReference type="InterPro" id="IPR006179">
    <property type="entry name" value="5_nucleotidase/apyrase"/>
</dbReference>
<dbReference type="Proteomes" id="UP001589867">
    <property type="component" value="Unassembled WGS sequence"/>
</dbReference>
<dbReference type="EMBL" id="JBHLUH010000052">
    <property type="protein sequence ID" value="MFC0530918.1"/>
    <property type="molecule type" value="Genomic_DNA"/>
</dbReference>
<dbReference type="PANTHER" id="PTHR11575:SF24">
    <property type="entry name" value="5'-NUCLEOTIDASE"/>
    <property type="match status" value="1"/>
</dbReference>
<proteinExistence type="inferred from homology"/>
<dbReference type="RefSeq" id="WP_377254405.1">
    <property type="nucleotide sequence ID" value="NZ_JBHLUH010000052.1"/>
</dbReference>
<feature type="domain" description="5'-Nucleotidase C-terminal" evidence="2">
    <location>
        <begin position="371"/>
        <end position="554"/>
    </location>
</feature>
<dbReference type="PANTHER" id="PTHR11575">
    <property type="entry name" value="5'-NUCLEOTIDASE-RELATED"/>
    <property type="match status" value="1"/>
</dbReference>
<keyword evidence="1" id="KW-0732">Signal</keyword>